<dbReference type="SUPFAM" id="SSF52540">
    <property type="entry name" value="P-loop containing nucleoside triphosphate hydrolases"/>
    <property type="match status" value="1"/>
</dbReference>
<organism evidence="2 3">
    <name type="scientific">Tribonema minus</name>
    <dbReference type="NCBI Taxonomy" id="303371"/>
    <lineage>
        <taxon>Eukaryota</taxon>
        <taxon>Sar</taxon>
        <taxon>Stramenopiles</taxon>
        <taxon>Ochrophyta</taxon>
        <taxon>PX clade</taxon>
        <taxon>Xanthophyceae</taxon>
        <taxon>Tribonematales</taxon>
        <taxon>Tribonemataceae</taxon>
        <taxon>Tribonema</taxon>
    </lineage>
</organism>
<feature type="signal peptide" evidence="1">
    <location>
        <begin position="1"/>
        <end position="27"/>
    </location>
</feature>
<keyword evidence="3" id="KW-1185">Reference proteome</keyword>
<reference evidence="2" key="1">
    <citation type="submission" date="2021-02" db="EMBL/GenBank/DDBJ databases">
        <title>First Annotated Genome of the Yellow-green Alga Tribonema minus.</title>
        <authorList>
            <person name="Mahan K.M."/>
        </authorList>
    </citation>
    <scope>NUCLEOTIDE SEQUENCE</scope>
    <source>
        <strain evidence="2">UTEX B ZZ1240</strain>
    </source>
</reference>
<dbReference type="Proteomes" id="UP000664859">
    <property type="component" value="Unassembled WGS sequence"/>
</dbReference>
<dbReference type="EMBL" id="JAFCMP010000346">
    <property type="protein sequence ID" value="KAG5180973.1"/>
    <property type="molecule type" value="Genomic_DNA"/>
</dbReference>
<dbReference type="PROSITE" id="PS51257">
    <property type="entry name" value="PROKAR_LIPOPROTEIN"/>
    <property type="match status" value="1"/>
</dbReference>
<gene>
    <name evidence="2" type="ORF">JKP88DRAFT_349329</name>
</gene>
<dbReference type="OrthoDB" id="9907024at2759"/>
<name>A0A835YUK0_9STRA</name>
<dbReference type="InterPro" id="IPR027417">
    <property type="entry name" value="P-loop_NTPase"/>
</dbReference>
<accession>A0A835YUK0</accession>
<evidence type="ECO:0000256" key="1">
    <source>
        <dbReference type="SAM" id="SignalP"/>
    </source>
</evidence>
<comment type="caution">
    <text evidence="2">The sequence shown here is derived from an EMBL/GenBank/DDBJ whole genome shotgun (WGS) entry which is preliminary data.</text>
</comment>
<dbReference type="AlphaFoldDB" id="A0A835YUK0"/>
<evidence type="ECO:0008006" key="4">
    <source>
        <dbReference type="Google" id="ProtNLM"/>
    </source>
</evidence>
<evidence type="ECO:0000313" key="2">
    <source>
        <dbReference type="EMBL" id="KAG5180973.1"/>
    </source>
</evidence>
<evidence type="ECO:0000313" key="3">
    <source>
        <dbReference type="Proteomes" id="UP000664859"/>
    </source>
</evidence>
<protein>
    <recommendedName>
        <fullName evidence="4">Sulfotransferase</fullName>
    </recommendedName>
</protein>
<keyword evidence="1" id="KW-0732">Signal</keyword>
<feature type="chain" id="PRO_5032443837" description="Sulfotransferase" evidence="1">
    <location>
        <begin position="28"/>
        <end position="495"/>
    </location>
</feature>
<sequence>MTCMKCKRVLVPFLLAFVGCEKRGAHAVVDLPPVEGKEWRPFQVDFSDNQISLSFCLLNYDEYSDEPWKYPMDGALQKVSRCREQSSRTFTVDELREHMEGRGGGRGGGEFIEPTGFIQHETRCGSTLMANMIAHVPTALMVSESLLPYNIITESLLPYNIITESLLPYNIITESLLPYNIITESLLPYNIITESLLPYNIITESLLPYNIITESLLPYNIITESLLPYNIITESLLPYNIITSQSSWGRRMTRQERADVIQTVVRSLCHTSHGRSACFIKFPSAFYLSDLLTAFPTTPWIFLFRQPSEILASQLGGQWSKHDVFYEKRDDGTVVQVAEPPRKPCLMWAIDYGGAVSTEERCVRGLSVLCREALAALRSSPAGLAVDYATLPDVVADHLWTEHFGQSAAALAHDAPYLSEASRVYSKANKQPARDPLAFDAQGDAAFKESQLTPEALAALRASDMYTQYNELVAMQRWPACGELVALQRWPVTAQ</sequence>
<proteinExistence type="predicted"/>
<dbReference type="Gene3D" id="3.40.50.300">
    <property type="entry name" value="P-loop containing nucleotide triphosphate hydrolases"/>
    <property type="match status" value="1"/>
</dbReference>